<dbReference type="AlphaFoldDB" id="A0AAX4JG14"/>
<feature type="compositionally biased region" description="Basic and acidic residues" evidence="1">
    <location>
        <begin position="55"/>
        <end position="68"/>
    </location>
</feature>
<dbReference type="EMBL" id="CP142735">
    <property type="protein sequence ID" value="WUR04723.1"/>
    <property type="molecule type" value="Genomic_DNA"/>
</dbReference>
<dbReference type="RefSeq" id="XP_065330868.1">
    <property type="nucleotide sequence ID" value="XM_065474796.1"/>
</dbReference>
<evidence type="ECO:0000313" key="2">
    <source>
        <dbReference type="EMBL" id="WUR04723.1"/>
    </source>
</evidence>
<feature type="compositionally biased region" description="Polar residues" evidence="1">
    <location>
        <begin position="93"/>
        <end position="106"/>
    </location>
</feature>
<reference evidence="2" key="1">
    <citation type="journal article" date="2024" name="BMC Genomics">
        <title>Functional annotation of a divergent genome using sequence and structure-based similarity.</title>
        <authorList>
            <person name="Svedberg D."/>
            <person name="Winiger R.R."/>
            <person name="Berg A."/>
            <person name="Sharma H."/>
            <person name="Tellgren-Roth C."/>
            <person name="Debrunner-Vossbrinck B.A."/>
            <person name="Vossbrinck C.R."/>
            <person name="Barandun J."/>
        </authorList>
    </citation>
    <scope>NUCLEOTIDE SEQUENCE</scope>
    <source>
        <strain evidence="2">Illinois isolate</strain>
    </source>
</reference>
<organism evidence="2 3">
    <name type="scientific">Vairimorpha necatrix</name>
    <dbReference type="NCBI Taxonomy" id="6039"/>
    <lineage>
        <taxon>Eukaryota</taxon>
        <taxon>Fungi</taxon>
        <taxon>Fungi incertae sedis</taxon>
        <taxon>Microsporidia</taxon>
        <taxon>Nosematidae</taxon>
        <taxon>Vairimorpha</taxon>
    </lineage>
</organism>
<feature type="compositionally biased region" description="Polar residues" evidence="1">
    <location>
        <begin position="29"/>
        <end position="54"/>
    </location>
</feature>
<feature type="compositionally biased region" description="Low complexity" evidence="1">
    <location>
        <begin position="107"/>
        <end position="117"/>
    </location>
</feature>
<keyword evidence="3" id="KW-1185">Reference proteome</keyword>
<evidence type="ECO:0000256" key="1">
    <source>
        <dbReference type="SAM" id="MobiDB-lite"/>
    </source>
</evidence>
<feature type="compositionally biased region" description="Basic residues" evidence="1">
    <location>
        <begin position="76"/>
        <end position="92"/>
    </location>
</feature>
<feature type="compositionally biased region" description="Basic and acidic residues" evidence="1">
    <location>
        <begin position="120"/>
        <end position="131"/>
    </location>
</feature>
<name>A0AAX4JG14_9MICR</name>
<gene>
    <name evidence="2" type="ORF">VNE69_10074</name>
</gene>
<proteinExistence type="predicted"/>
<dbReference type="Proteomes" id="UP001334084">
    <property type="component" value="Chromosome 10"/>
</dbReference>
<accession>A0AAX4JG14</accession>
<sequence length="131" mass="14936">MNLLDIFAYYIKITEGSGEKHVHIITNESNEKTNASFNNGIERNTQTNAQQFKNTDSDKNNAELKSILKEQSQNKKVAHQKNKKSVTFHKFTKQSTSHETNYNLTVDQSGSDSSSQSFAKEIKDENVDYKD</sequence>
<dbReference type="KEGG" id="vnx:VNE69_10074"/>
<dbReference type="GeneID" id="90542556"/>
<protein>
    <submittedName>
        <fullName evidence="2">Uncharacterized protein</fullName>
    </submittedName>
</protein>
<feature type="region of interest" description="Disordered" evidence="1">
    <location>
        <begin position="29"/>
        <end position="131"/>
    </location>
</feature>
<evidence type="ECO:0000313" key="3">
    <source>
        <dbReference type="Proteomes" id="UP001334084"/>
    </source>
</evidence>